<dbReference type="Proteomes" id="UP001189429">
    <property type="component" value="Unassembled WGS sequence"/>
</dbReference>
<dbReference type="Gene3D" id="3.60.10.10">
    <property type="entry name" value="Endonuclease/exonuclease/phosphatase"/>
    <property type="match status" value="1"/>
</dbReference>
<feature type="domain" description="Endonuclease/exonuclease/phosphatase" evidence="1">
    <location>
        <begin position="761"/>
        <end position="940"/>
    </location>
</feature>
<evidence type="ECO:0000313" key="3">
    <source>
        <dbReference type="Proteomes" id="UP001189429"/>
    </source>
</evidence>
<dbReference type="InterPro" id="IPR005135">
    <property type="entry name" value="Endo/exonuclease/phosphatase"/>
</dbReference>
<keyword evidence="3" id="KW-1185">Reference proteome</keyword>
<dbReference type="EMBL" id="CAUYUJ010006431">
    <property type="protein sequence ID" value="CAK0817329.1"/>
    <property type="molecule type" value="Genomic_DNA"/>
</dbReference>
<protein>
    <recommendedName>
        <fullName evidence="1">Endonuclease/exonuclease/phosphatase domain-containing protein</fullName>
    </recommendedName>
</protein>
<sequence>MACSHAACPLYGALPASADERGRCRRCGQTLPGHRVPGDVALEGAAMQEDAAMQEVPSGATQSMAALQMDVASGVPSPPTVLPEMLHHFQLIQPLVDGSADARSLPIRLPTGVIELQVILTKLGYHTKSQDMWEFLGFAKLEGPDPTDVDILARGRAASTLISLISASDWPQDDVMQAKALMDKVSAAVAHCEVELARVLKERRRFRPDLLHLFKELGIEALAAIKETAQIPRIEIYTQWSDVLRAGDPDARTPAETRVLAVKAEKGNEAFWDDLAGKSAVFWTPSDNNSLTRLLAAFCGVPTPPRAPLPSSSSQPSPRRPVLNSISNITDVCHFPLLSSTWFPIVKDVAFIPFLFEVVSPTMSGIPRVGRQGLALFSLRFGGLQTVPRLINMASLLQLPEVKAVTFDLLVDGLPDFLSLCSLPLLTGTVPRARRRSPLSTSETPRISVDLVFPSHLAHFDVISTLGELRRAHLPGSTFFGLKGLVSDSDTFILECNGQGVFRHYWPLCSQVCILSPTKFLLVLDASAGSWKGAIGEVWQQDAASAATRLKRRPSRFGGRVIAAPAAVAPRAAAAKRRAGKAHSISGYLAEIRVQGEIGLQDNEVLNRLMQHAVVSTGLSLSLASDPDNLQAGGCAPVGRGRLAAARGVIKVLTKDKADVRKLHGALRNKAVQVGQGPIHIQVRNDLLELAAGERSGAGLGIYCIDELGHSSFAVFVVFHARVPSAPCLLIGCFLLRYLVHLLPLSHGRGQFQGGFSMTFWNAQALFASDVYRFSAKSAHVHKLLQKSDICLITEAHGSETRNSTWRAPLGTTAWWSEGASAGRAGVGVVVRDSFLKQFSEQPLRVHMWRGRAAKLCLRGPMGAFDIMVVHGHAGSAQTPTDSDMGGVLRPRRADIHSLCDIRSLLRSKISDSLSPAEGCLALLGGDFNWVIADRDRIALRTMEPSGHRDARSERQFKATVGDEYGFAEMF</sequence>
<reference evidence="2" key="1">
    <citation type="submission" date="2023-10" db="EMBL/GenBank/DDBJ databases">
        <authorList>
            <person name="Chen Y."/>
            <person name="Shah S."/>
            <person name="Dougan E. K."/>
            <person name="Thang M."/>
            <person name="Chan C."/>
        </authorList>
    </citation>
    <scope>NUCLEOTIDE SEQUENCE [LARGE SCALE GENOMIC DNA]</scope>
</reference>
<dbReference type="Pfam" id="PF03372">
    <property type="entry name" value="Exo_endo_phos"/>
    <property type="match status" value="1"/>
</dbReference>
<proteinExistence type="predicted"/>
<accession>A0ABN9RE88</accession>
<evidence type="ECO:0000313" key="2">
    <source>
        <dbReference type="EMBL" id="CAK0817329.1"/>
    </source>
</evidence>
<name>A0ABN9RE88_9DINO</name>
<gene>
    <name evidence="2" type="ORF">PCOR1329_LOCUS19968</name>
</gene>
<comment type="caution">
    <text evidence="2">The sequence shown here is derived from an EMBL/GenBank/DDBJ whole genome shotgun (WGS) entry which is preliminary data.</text>
</comment>
<organism evidence="2 3">
    <name type="scientific">Prorocentrum cordatum</name>
    <dbReference type="NCBI Taxonomy" id="2364126"/>
    <lineage>
        <taxon>Eukaryota</taxon>
        <taxon>Sar</taxon>
        <taxon>Alveolata</taxon>
        <taxon>Dinophyceae</taxon>
        <taxon>Prorocentrales</taxon>
        <taxon>Prorocentraceae</taxon>
        <taxon>Prorocentrum</taxon>
    </lineage>
</organism>
<evidence type="ECO:0000259" key="1">
    <source>
        <dbReference type="Pfam" id="PF03372"/>
    </source>
</evidence>
<dbReference type="InterPro" id="IPR036691">
    <property type="entry name" value="Endo/exonu/phosph_ase_sf"/>
</dbReference>
<dbReference type="SUPFAM" id="SSF56219">
    <property type="entry name" value="DNase I-like"/>
    <property type="match status" value="1"/>
</dbReference>